<dbReference type="PROSITE" id="PS50867">
    <property type="entry name" value="PRE_SET"/>
    <property type="match status" value="1"/>
</dbReference>
<feature type="domain" description="Pre-SET" evidence="8">
    <location>
        <begin position="443"/>
        <end position="502"/>
    </location>
</feature>
<dbReference type="Gene3D" id="2.30.280.10">
    <property type="entry name" value="SRA-YDG"/>
    <property type="match status" value="1"/>
</dbReference>
<dbReference type="GO" id="GO:0003690">
    <property type="term" value="F:double-stranded DNA binding"/>
    <property type="evidence" value="ECO:0007669"/>
    <property type="project" value="TreeGrafter"/>
</dbReference>
<dbReference type="PANTHER" id="PTHR45660">
    <property type="entry name" value="HISTONE-LYSINE N-METHYLTRANSFERASE SETMAR"/>
    <property type="match status" value="1"/>
</dbReference>
<dbReference type="Pfam" id="PF02182">
    <property type="entry name" value="SAD_SRA"/>
    <property type="match status" value="1"/>
</dbReference>
<dbReference type="Pfam" id="PF00856">
    <property type="entry name" value="SET"/>
    <property type="match status" value="1"/>
</dbReference>
<feature type="domain" description="SET" evidence="7">
    <location>
        <begin position="505"/>
        <end position="651"/>
    </location>
</feature>
<evidence type="ECO:0000256" key="1">
    <source>
        <dbReference type="ARBA" id="ARBA00004286"/>
    </source>
</evidence>
<dbReference type="PROSITE" id="PS51015">
    <property type="entry name" value="YDG"/>
    <property type="match status" value="1"/>
</dbReference>
<accession>A0AAV9ANX0</accession>
<dbReference type="InterPro" id="IPR007728">
    <property type="entry name" value="Pre-SET_dom"/>
</dbReference>
<dbReference type="FunFam" id="2.30.280.10:FF:000003">
    <property type="entry name" value="Histone-lysine N-methyltransferase, H3 lysine-9 specific SUVH5"/>
    <property type="match status" value="1"/>
</dbReference>
<evidence type="ECO:0000259" key="9">
    <source>
        <dbReference type="PROSITE" id="PS51015"/>
    </source>
</evidence>
<dbReference type="InterPro" id="IPR001214">
    <property type="entry name" value="SET_dom"/>
</dbReference>
<dbReference type="SMART" id="SM00317">
    <property type="entry name" value="SET"/>
    <property type="match status" value="1"/>
</dbReference>
<evidence type="ECO:0000256" key="3">
    <source>
        <dbReference type="ARBA" id="ARBA00022853"/>
    </source>
</evidence>
<evidence type="ECO:0000313" key="10">
    <source>
        <dbReference type="EMBL" id="KAK1265835.1"/>
    </source>
</evidence>
<evidence type="ECO:0000259" key="8">
    <source>
        <dbReference type="PROSITE" id="PS50867"/>
    </source>
</evidence>
<protein>
    <submittedName>
        <fullName evidence="10">SUVH2</fullName>
    </submittedName>
</protein>
<keyword evidence="3" id="KW-0156">Chromatin regulator</keyword>
<dbReference type="AlphaFoldDB" id="A0AAV9ANX0"/>
<dbReference type="GO" id="GO:0005634">
    <property type="term" value="C:nucleus"/>
    <property type="evidence" value="ECO:0007669"/>
    <property type="project" value="UniProtKB-SubCell"/>
</dbReference>
<dbReference type="SUPFAM" id="SSF82199">
    <property type="entry name" value="SET domain"/>
    <property type="match status" value="1"/>
</dbReference>
<evidence type="ECO:0000256" key="5">
    <source>
        <dbReference type="PROSITE-ProRule" id="PRU00358"/>
    </source>
</evidence>
<dbReference type="InterPro" id="IPR046341">
    <property type="entry name" value="SET_dom_sf"/>
</dbReference>
<dbReference type="GO" id="GO:0042054">
    <property type="term" value="F:histone methyltransferase activity"/>
    <property type="evidence" value="ECO:0007669"/>
    <property type="project" value="InterPro"/>
</dbReference>
<evidence type="ECO:0000256" key="4">
    <source>
        <dbReference type="ARBA" id="ARBA00023242"/>
    </source>
</evidence>
<reference evidence="10" key="2">
    <citation type="submission" date="2023-06" db="EMBL/GenBank/DDBJ databases">
        <authorList>
            <person name="Ma L."/>
            <person name="Liu K.-W."/>
            <person name="Li Z."/>
            <person name="Hsiao Y.-Y."/>
            <person name="Qi Y."/>
            <person name="Fu T."/>
            <person name="Tang G."/>
            <person name="Zhang D."/>
            <person name="Sun W.-H."/>
            <person name="Liu D.-K."/>
            <person name="Li Y."/>
            <person name="Chen G.-Z."/>
            <person name="Liu X.-D."/>
            <person name="Liao X.-Y."/>
            <person name="Jiang Y.-T."/>
            <person name="Yu X."/>
            <person name="Hao Y."/>
            <person name="Huang J."/>
            <person name="Zhao X.-W."/>
            <person name="Ke S."/>
            <person name="Chen Y.-Y."/>
            <person name="Wu W.-L."/>
            <person name="Hsu J.-L."/>
            <person name="Lin Y.-F."/>
            <person name="Huang M.-D."/>
            <person name="Li C.-Y."/>
            <person name="Huang L."/>
            <person name="Wang Z.-W."/>
            <person name="Zhao X."/>
            <person name="Zhong W.-Y."/>
            <person name="Peng D.-H."/>
            <person name="Ahmad S."/>
            <person name="Lan S."/>
            <person name="Zhang J.-S."/>
            <person name="Tsai W.-C."/>
            <person name="Van De Peer Y."/>
            <person name="Liu Z.-J."/>
        </authorList>
    </citation>
    <scope>NUCLEOTIDE SEQUENCE</scope>
    <source>
        <strain evidence="10">SCP</strain>
        <tissue evidence="10">Leaves</tissue>
    </source>
</reference>
<reference evidence="10" key="1">
    <citation type="journal article" date="2023" name="Nat. Commun.">
        <title>Diploid and tetraploid genomes of Acorus and the evolution of monocots.</title>
        <authorList>
            <person name="Ma L."/>
            <person name="Liu K.W."/>
            <person name="Li Z."/>
            <person name="Hsiao Y.Y."/>
            <person name="Qi Y."/>
            <person name="Fu T."/>
            <person name="Tang G.D."/>
            <person name="Zhang D."/>
            <person name="Sun W.H."/>
            <person name="Liu D.K."/>
            <person name="Li Y."/>
            <person name="Chen G.Z."/>
            <person name="Liu X.D."/>
            <person name="Liao X.Y."/>
            <person name="Jiang Y.T."/>
            <person name="Yu X."/>
            <person name="Hao Y."/>
            <person name="Huang J."/>
            <person name="Zhao X.W."/>
            <person name="Ke S."/>
            <person name="Chen Y.Y."/>
            <person name="Wu W.L."/>
            <person name="Hsu J.L."/>
            <person name="Lin Y.F."/>
            <person name="Huang M.D."/>
            <person name="Li C.Y."/>
            <person name="Huang L."/>
            <person name="Wang Z.W."/>
            <person name="Zhao X."/>
            <person name="Zhong W.Y."/>
            <person name="Peng D.H."/>
            <person name="Ahmad S."/>
            <person name="Lan S."/>
            <person name="Zhang J.S."/>
            <person name="Tsai W.C."/>
            <person name="Van de Peer Y."/>
            <person name="Liu Z.J."/>
        </authorList>
    </citation>
    <scope>NUCLEOTIDE SEQUENCE</scope>
    <source>
        <strain evidence="10">SCP</strain>
    </source>
</reference>
<dbReference type="PROSITE" id="PS50280">
    <property type="entry name" value="SET"/>
    <property type="match status" value="1"/>
</dbReference>
<dbReference type="InterPro" id="IPR051357">
    <property type="entry name" value="H3K9_HMTase_SUVAR3-9"/>
</dbReference>
<dbReference type="PROSITE" id="PS51575">
    <property type="entry name" value="SAM_MT43_SUVAR39_2"/>
    <property type="match status" value="1"/>
</dbReference>
<feature type="compositionally biased region" description="Pro residues" evidence="6">
    <location>
        <begin position="90"/>
        <end position="102"/>
    </location>
</feature>
<name>A0AAV9ANX0_ACOGR</name>
<dbReference type="Pfam" id="PF05033">
    <property type="entry name" value="Pre-SET"/>
    <property type="match status" value="1"/>
</dbReference>
<comment type="subcellular location">
    <subcellularLocation>
        <location evidence="1">Chromosome</location>
    </subcellularLocation>
    <subcellularLocation>
        <location evidence="5">Nucleus</location>
    </subcellularLocation>
</comment>
<dbReference type="InterPro" id="IPR025794">
    <property type="entry name" value="H3-K9-MeTrfase_plant"/>
</dbReference>
<comment type="caution">
    <text evidence="10">The sequence shown here is derived from an EMBL/GenBank/DDBJ whole genome shotgun (WGS) entry which is preliminary data.</text>
</comment>
<dbReference type="SMART" id="SM00466">
    <property type="entry name" value="SRA"/>
    <property type="match status" value="1"/>
</dbReference>
<evidence type="ECO:0000256" key="6">
    <source>
        <dbReference type="SAM" id="MobiDB-lite"/>
    </source>
</evidence>
<keyword evidence="2" id="KW-0158">Chromosome</keyword>
<dbReference type="InterPro" id="IPR015947">
    <property type="entry name" value="PUA-like_sf"/>
</dbReference>
<dbReference type="GO" id="GO:0005694">
    <property type="term" value="C:chromosome"/>
    <property type="evidence" value="ECO:0007669"/>
    <property type="project" value="UniProtKB-SubCell"/>
</dbReference>
<organism evidence="10 11">
    <name type="scientific">Acorus gramineus</name>
    <name type="common">Dwarf sweet flag</name>
    <dbReference type="NCBI Taxonomy" id="55184"/>
    <lineage>
        <taxon>Eukaryota</taxon>
        <taxon>Viridiplantae</taxon>
        <taxon>Streptophyta</taxon>
        <taxon>Embryophyta</taxon>
        <taxon>Tracheophyta</taxon>
        <taxon>Spermatophyta</taxon>
        <taxon>Magnoliopsida</taxon>
        <taxon>Liliopsida</taxon>
        <taxon>Acoraceae</taxon>
        <taxon>Acorus</taxon>
    </lineage>
</organism>
<gene>
    <name evidence="10" type="ORF">QJS04_geneDACA000117</name>
</gene>
<dbReference type="SMART" id="SM00468">
    <property type="entry name" value="PreSET"/>
    <property type="match status" value="1"/>
</dbReference>
<dbReference type="SUPFAM" id="SSF88697">
    <property type="entry name" value="PUA domain-like"/>
    <property type="match status" value="1"/>
</dbReference>
<evidence type="ECO:0000256" key="2">
    <source>
        <dbReference type="ARBA" id="ARBA00022454"/>
    </source>
</evidence>
<dbReference type="Gene3D" id="2.170.270.10">
    <property type="entry name" value="SET domain"/>
    <property type="match status" value="1"/>
</dbReference>
<dbReference type="PANTHER" id="PTHR45660:SF3">
    <property type="entry name" value="HISTONE-LYSINE N-METHYLTRANSFERASE FAMILY MEMBER SUVH9"/>
    <property type="match status" value="1"/>
</dbReference>
<evidence type="ECO:0000313" key="11">
    <source>
        <dbReference type="Proteomes" id="UP001179952"/>
    </source>
</evidence>
<evidence type="ECO:0000259" key="7">
    <source>
        <dbReference type="PROSITE" id="PS50280"/>
    </source>
</evidence>
<dbReference type="Proteomes" id="UP001179952">
    <property type="component" value="Unassembled WGS sequence"/>
</dbReference>
<sequence length="670" mass="74348">MGSYRAPILDLNLLPDPPFLLTPKIEPKIEPDEPAISPPFFPPPNPNPNPSLDVSDPDSTIPDEASIYSDFLRVSQLFFRLRPDLAPSVADPPPLPLPPPTTPSSSSAALAVPPPPATPSPSASALVDPSAKPRKTPRSAEMVRVASMTPRDGLYFRAVTRRTRATYEALRLLLMRLDEREDTTLWGFGRRNRADLKAAAIMGDRGMWLNRDRRIIGPIPGVHVGDLFFFRMELCVIGLHGMVQAGIDYVPATRTRGGQPIATSIIVSGGYEDDEDGGDVLVYTGHGGKEKNNHRPAFDQKLEGGNLALERSMYYGIEVRVIRGFKYERSPSGRVYVYDGLYRIHDFWLAVGKSGFNVFKYKLVRIPNQPEMGSSILRFAEAMKLDPVKARPLGGFMSFDISDRKENFPVLLFNDIDDDRTPMLFEYTVRPVYPPIMVQQYGGGCDCVGGCTEKQCGCAERNGGEFAYDSSGILIRGRPLVVECGRFCRCPLSCPNRVSQKGVRHRLEVFRSRETGWGVRSLDVIRAGEFLCEFTGVILTRQQAEIVAMNGDSLVYPDRFPQRWVELGDVSQVLPDFGWQSSALVTVPSAPDFSIDVSTMRNVACYFSHSSNPNIMVQFVLFDHYDSSYPHVMLFALENVLPLTELSLDYGNGDGGDGWTVKSEVISEGE</sequence>
<feature type="region of interest" description="Disordered" evidence="6">
    <location>
        <begin position="24"/>
        <end position="62"/>
    </location>
</feature>
<keyword evidence="11" id="KW-1185">Reference proteome</keyword>
<keyword evidence="4 5" id="KW-0539">Nucleus</keyword>
<dbReference type="GO" id="GO:0008270">
    <property type="term" value="F:zinc ion binding"/>
    <property type="evidence" value="ECO:0007669"/>
    <property type="project" value="InterPro"/>
</dbReference>
<dbReference type="InterPro" id="IPR003105">
    <property type="entry name" value="SRA_YDG"/>
</dbReference>
<feature type="region of interest" description="Disordered" evidence="6">
    <location>
        <begin position="88"/>
        <end position="141"/>
    </location>
</feature>
<feature type="domain" description="YDG" evidence="9">
    <location>
        <begin position="217"/>
        <end position="365"/>
    </location>
</feature>
<feature type="compositionally biased region" description="Pro residues" evidence="6">
    <location>
        <begin position="36"/>
        <end position="49"/>
    </location>
</feature>
<dbReference type="InterPro" id="IPR036987">
    <property type="entry name" value="SRA-YDG_sf"/>
</dbReference>
<dbReference type="EMBL" id="JAUJYN010000007">
    <property type="protein sequence ID" value="KAK1265835.1"/>
    <property type="molecule type" value="Genomic_DNA"/>
</dbReference>
<proteinExistence type="predicted"/>